<organism evidence="2">
    <name type="scientific">Proteus mirabilis</name>
    <dbReference type="NCBI Taxonomy" id="584"/>
    <lineage>
        <taxon>Bacteria</taxon>
        <taxon>Pseudomonadati</taxon>
        <taxon>Pseudomonadota</taxon>
        <taxon>Gammaproteobacteria</taxon>
        <taxon>Enterobacterales</taxon>
        <taxon>Morganellaceae</taxon>
        <taxon>Proteus</taxon>
    </lineage>
</organism>
<dbReference type="AlphaFoldDB" id="A0A1L5JNA4"/>
<accession>A0A1L5JNA4</accession>
<dbReference type="EMBL" id="KX243405">
    <property type="protein sequence ID" value="APO16850.1"/>
    <property type="molecule type" value="Genomic_DNA"/>
</dbReference>
<dbReference type="EMBL" id="KX243406">
    <property type="protein sequence ID" value="APO16945.1"/>
    <property type="molecule type" value="Genomic_DNA"/>
</dbReference>
<evidence type="ECO:0008006" key="4">
    <source>
        <dbReference type="Google" id="ProtNLM"/>
    </source>
</evidence>
<protein>
    <recommendedName>
        <fullName evidence="4">DUF4276 family protein</fullName>
    </recommendedName>
</protein>
<evidence type="ECO:0000313" key="1">
    <source>
        <dbReference type="EMBL" id="APO16850.1"/>
    </source>
</evidence>
<dbReference type="EMBL" id="KX243407">
    <property type="protein sequence ID" value="APO17029.1"/>
    <property type="molecule type" value="Genomic_DNA"/>
</dbReference>
<proteinExistence type="predicted"/>
<dbReference type="InterPro" id="IPR059210">
    <property type="entry name" value="MADS4-like"/>
</dbReference>
<evidence type="ECO:0000313" key="3">
    <source>
        <dbReference type="EMBL" id="APO17029.1"/>
    </source>
</evidence>
<evidence type="ECO:0000313" key="2">
    <source>
        <dbReference type="EMBL" id="APO16945.1"/>
    </source>
</evidence>
<name>A0A1L5JNA4_PROMI</name>
<reference evidence="2" key="1">
    <citation type="journal article" date="2016" name="Sci. Rep.">
        <title>SXT/R391 integrative and conjugative elements in Proteus species reveal abundant genetic diversity and multidrug resistance.</title>
        <authorList>
            <person name="Li X."/>
            <person name="Du Y."/>
            <person name="Du P."/>
            <person name="Dai H."/>
            <person name="Fang Y."/>
            <person name="Li Z."/>
            <person name="Lv N."/>
            <person name="Zhu B."/>
            <person name="Kan B."/>
            <person name="Wang D."/>
        </authorList>
    </citation>
    <scope>NUCLEOTIDE SEQUENCE</scope>
    <source>
        <strain evidence="1">09MAS2407</strain>
        <strain evidence="2">09MAS2410</strain>
        <strain evidence="3">09MAS2416</strain>
    </source>
</reference>
<sequence>MRDIVFLVADGEMQATVEGFFENPAFDQRLQCARFEFDTKQDLIKHPGKDPGVYQTGHHLLRSYVDTHNYAVVMVDFAFNDNLQTMNYQQFCEKIKANMRAAGWPDERFFVMAINPELEVLMWQADTSRIEPIFDYPREREGISLREWLQQRNLWNADALKPADPKSAINIASSQGWGRKKAHTQLFKRIARDVSFKGCEDESFNGLLHQIQAWYPRVYA</sequence>
<dbReference type="NCBIfam" id="NF047734">
    <property type="entry name" value="antiphage_MADS4"/>
    <property type="match status" value="1"/>
</dbReference>